<name>A0ABC9VWZ3_GRUJA</name>
<proteinExistence type="predicted"/>
<gene>
    <name evidence="1" type="ORF">GRJ2_000240800</name>
</gene>
<dbReference type="AlphaFoldDB" id="A0ABC9VWZ3"/>
<sequence length="104" mass="11851">MTEGKLIYWHEVFAMGVLSSCDSRLPSQGIRSKTLLKERSGFQRYRGTHSKENLRAVANVTPKDRVHLLNSRHLEGRQPEELRFSTPGGGWSKTAPEQLILYIV</sequence>
<comment type="caution">
    <text evidence="1">The sequence shown here is derived from an EMBL/GenBank/DDBJ whole genome shotgun (WGS) entry which is preliminary data.</text>
</comment>
<dbReference type="Proteomes" id="UP001623348">
    <property type="component" value="Unassembled WGS sequence"/>
</dbReference>
<evidence type="ECO:0000313" key="2">
    <source>
        <dbReference type="Proteomes" id="UP001623348"/>
    </source>
</evidence>
<dbReference type="EMBL" id="BAAFJT010000001">
    <property type="protein sequence ID" value="GAB0177755.1"/>
    <property type="molecule type" value="Genomic_DNA"/>
</dbReference>
<reference evidence="1 2" key="1">
    <citation type="submission" date="2024-06" db="EMBL/GenBank/DDBJ databases">
        <title>The draft genome of Grus japonensis, version 3.</title>
        <authorList>
            <person name="Nabeshima K."/>
            <person name="Suzuki S."/>
            <person name="Onuma M."/>
        </authorList>
    </citation>
    <scope>NUCLEOTIDE SEQUENCE [LARGE SCALE GENOMIC DNA]</scope>
    <source>
        <strain evidence="1 2">451A</strain>
    </source>
</reference>
<organism evidence="1 2">
    <name type="scientific">Grus japonensis</name>
    <name type="common">Japanese crane</name>
    <name type="synonym">Red-crowned crane</name>
    <dbReference type="NCBI Taxonomy" id="30415"/>
    <lineage>
        <taxon>Eukaryota</taxon>
        <taxon>Metazoa</taxon>
        <taxon>Chordata</taxon>
        <taxon>Craniata</taxon>
        <taxon>Vertebrata</taxon>
        <taxon>Euteleostomi</taxon>
        <taxon>Archelosauria</taxon>
        <taxon>Archosauria</taxon>
        <taxon>Dinosauria</taxon>
        <taxon>Saurischia</taxon>
        <taxon>Theropoda</taxon>
        <taxon>Coelurosauria</taxon>
        <taxon>Aves</taxon>
        <taxon>Neognathae</taxon>
        <taxon>Neoaves</taxon>
        <taxon>Gruiformes</taxon>
        <taxon>Gruidae</taxon>
        <taxon>Grus</taxon>
    </lineage>
</organism>
<evidence type="ECO:0000313" key="1">
    <source>
        <dbReference type="EMBL" id="GAB0177755.1"/>
    </source>
</evidence>
<protein>
    <submittedName>
        <fullName evidence="1">Uncharacterized protein</fullName>
    </submittedName>
</protein>
<accession>A0ABC9VWZ3</accession>
<keyword evidence="2" id="KW-1185">Reference proteome</keyword>